<reference evidence="1" key="1">
    <citation type="submission" date="2014-09" db="EMBL/GenBank/DDBJ databases">
        <authorList>
            <person name="Magalhaes I.L.F."/>
            <person name="Oliveira U."/>
            <person name="Santos F.R."/>
            <person name="Vidigal T.H.D.A."/>
            <person name="Brescovit A.D."/>
            <person name="Santos A.J."/>
        </authorList>
    </citation>
    <scope>NUCLEOTIDE SEQUENCE</scope>
    <source>
        <tissue evidence="1">Shoot tissue taken approximately 20 cm above the soil surface</tissue>
    </source>
</reference>
<protein>
    <submittedName>
        <fullName evidence="1">Uncharacterized protein</fullName>
    </submittedName>
</protein>
<name>A0A0A9FT64_ARUDO</name>
<dbReference type="EMBL" id="GBRH01182434">
    <property type="protein sequence ID" value="JAE15462.1"/>
    <property type="molecule type" value="Transcribed_RNA"/>
</dbReference>
<sequence>MKIRNCEKKKASVILEINLKGGK</sequence>
<accession>A0A0A9FT64</accession>
<dbReference type="AlphaFoldDB" id="A0A0A9FT64"/>
<organism evidence="1">
    <name type="scientific">Arundo donax</name>
    <name type="common">Giant reed</name>
    <name type="synonym">Donax arundinaceus</name>
    <dbReference type="NCBI Taxonomy" id="35708"/>
    <lineage>
        <taxon>Eukaryota</taxon>
        <taxon>Viridiplantae</taxon>
        <taxon>Streptophyta</taxon>
        <taxon>Embryophyta</taxon>
        <taxon>Tracheophyta</taxon>
        <taxon>Spermatophyta</taxon>
        <taxon>Magnoliopsida</taxon>
        <taxon>Liliopsida</taxon>
        <taxon>Poales</taxon>
        <taxon>Poaceae</taxon>
        <taxon>PACMAD clade</taxon>
        <taxon>Arundinoideae</taxon>
        <taxon>Arundineae</taxon>
        <taxon>Arundo</taxon>
    </lineage>
</organism>
<reference evidence="1" key="2">
    <citation type="journal article" date="2015" name="Data Brief">
        <title>Shoot transcriptome of the giant reed, Arundo donax.</title>
        <authorList>
            <person name="Barrero R.A."/>
            <person name="Guerrero F.D."/>
            <person name="Moolhuijzen P."/>
            <person name="Goolsby J.A."/>
            <person name="Tidwell J."/>
            <person name="Bellgard S.E."/>
            <person name="Bellgard M.I."/>
        </authorList>
    </citation>
    <scope>NUCLEOTIDE SEQUENCE</scope>
    <source>
        <tissue evidence="1">Shoot tissue taken approximately 20 cm above the soil surface</tissue>
    </source>
</reference>
<proteinExistence type="predicted"/>
<evidence type="ECO:0000313" key="1">
    <source>
        <dbReference type="EMBL" id="JAE15462.1"/>
    </source>
</evidence>